<evidence type="ECO:0000259" key="16">
    <source>
        <dbReference type="PROSITE" id="PS50860"/>
    </source>
</evidence>
<dbReference type="Pfam" id="PF01411">
    <property type="entry name" value="tRNA-synt_2c"/>
    <property type="match status" value="1"/>
</dbReference>
<evidence type="ECO:0000256" key="3">
    <source>
        <dbReference type="ARBA" id="ARBA00022555"/>
    </source>
</evidence>
<dbReference type="PRINTS" id="PR00980">
    <property type="entry name" value="TRNASYNTHALA"/>
</dbReference>
<evidence type="ECO:0000256" key="15">
    <source>
        <dbReference type="SAM" id="Coils"/>
    </source>
</evidence>
<feature type="domain" description="Alanyl-transfer RNA synthetases family profile" evidence="16">
    <location>
        <begin position="1"/>
        <end position="706"/>
    </location>
</feature>
<dbReference type="InterPro" id="IPR018164">
    <property type="entry name" value="Ala-tRNA-synth_IIc_N"/>
</dbReference>
<evidence type="ECO:0000256" key="9">
    <source>
        <dbReference type="ARBA" id="ARBA00022884"/>
    </source>
</evidence>
<evidence type="ECO:0000256" key="4">
    <source>
        <dbReference type="ARBA" id="ARBA00022598"/>
    </source>
</evidence>
<dbReference type="GO" id="GO:0005524">
    <property type="term" value="F:ATP binding"/>
    <property type="evidence" value="ECO:0007669"/>
    <property type="project" value="UniProtKB-UniRule"/>
</dbReference>
<keyword evidence="18" id="KW-1185">Reference proteome</keyword>
<evidence type="ECO:0000313" key="17">
    <source>
        <dbReference type="EMBL" id="URA10383.1"/>
    </source>
</evidence>
<reference evidence="17" key="1">
    <citation type="submission" date="2021-04" db="EMBL/GenBank/DDBJ databases">
        <authorList>
            <person name="Postec A."/>
        </authorList>
    </citation>
    <scope>NUCLEOTIDE SEQUENCE</scope>
    <source>
        <strain evidence="17">F1F22</strain>
    </source>
</reference>
<evidence type="ECO:0000256" key="14">
    <source>
        <dbReference type="HAMAP-Rule" id="MF_00036"/>
    </source>
</evidence>
<comment type="subcellular location">
    <subcellularLocation>
        <location evidence="1 14">Cytoplasm</location>
    </subcellularLocation>
</comment>
<keyword evidence="10 14" id="KW-0648">Protein biosynthesis</keyword>
<dbReference type="FunFam" id="2.40.30.130:FF:000001">
    <property type="entry name" value="Alanine--tRNA ligase"/>
    <property type="match status" value="1"/>
</dbReference>
<dbReference type="NCBIfam" id="TIGR00344">
    <property type="entry name" value="alaS"/>
    <property type="match status" value="1"/>
</dbReference>
<name>A0AAX3BDY8_9SPIR</name>
<dbReference type="Pfam" id="PF02272">
    <property type="entry name" value="DHHA1"/>
    <property type="match status" value="1"/>
</dbReference>
<dbReference type="InterPro" id="IPR018165">
    <property type="entry name" value="Ala-tRNA-synth_IIc_core"/>
</dbReference>
<dbReference type="InterPro" id="IPR050058">
    <property type="entry name" value="Ala-tRNA_ligase"/>
</dbReference>
<dbReference type="FunFam" id="3.30.930.10:FF:000004">
    <property type="entry name" value="Alanine--tRNA ligase"/>
    <property type="match status" value="1"/>
</dbReference>
<sequence length="873" mass="98976">MTSREIRKAFLEYFRSKNHTIVPSSSLIPENDPTLLFTTAGMVQFKQFYSRVVEPPFPCAATVQKCLRAGGKSSDLENVGKTPRHHTFFEMLGNFSFGDYFKKEAIEYAYEFVTKVVKIPQEKLWVSVYENDDEAYELWQKIGGFSPERIVRLGKKDNWWGPAGDEGACGPCSEIYIDLRDVIEYPPCDEEKPGPCDGFLEFWNLVFNQYNQDLSGQLHPLEYTGIDTGMGLERLTMILQGKKSVYETDIFEPIIKKALKISGLKYEGKNRVPINVIADHARAVTFVLSEGVFPTNEGRGYVLRHILRRAIRYGKMMGLDKPFFYQMVEPVVEAMGDFYPEIKEHAAMAEKVIYSEEEAFFKTLNRGLEKLQDFIQEMREAGQATLSGEKIFMLYDSLGFPLDFVQEVAVDEGFGLDMEGFQQRMEEQKKRARANWKGEGFDFRILQGIVQETEYVGEDLYECEAKVTKLIKNGQLVESVSENDDIIVITDRTPFYGEKGGQVGDQGVFEHRGSRVVIQDTKVYEKTILHYGRVLNGTLEVGDTCLLRVDVEKKQATARHHTATHLIHKALRLFFGDHVRQAGSYVSPVSLRFDFTHPQALTKEEIERVEAEVNRIILENRPVHRHIMSREEALKMDAMAIFEEKYGEVVRVIEVEGFSRELCGGTHVYRTGDIGLVKIISESSVSAGTRRIEAVAGMRSLELFQTLFYRSKELAMILTAEEDRIIDRVKELQQQLKDQEKAILENKKNLAWFQIEEELANQPAGKPVFIMKRMDIDQEALLGVVDTFKAKVKEGVILLFRVSDDSKIQIVCGVTPNLTTRLKANEVVKKAASQLGGGGGGRPDMAQAGGKDVSRLGEVMEAMANEIRTLLGV</sequence>
<dbReference type="GO" id="GO:0006419">
    <property type="term" value="P:alanyl-tRNA aminoacylation"/>
    <property type="evidence" value="ECO:0007669"/>
    <property type="project" value="UniProtKB-UniRule"/>
</dbReference>
<organism evidence="17 18">
    <name type="scientific">Thermospira aquatica</name>
    <dbReference type="NCBI Taxonomy" id="2828656"/>
    <lineage>
        <taxon>Bacteria</taxon>
        <taxon>Pseudomonadati</taxon>
        <taxon>Spirochaetota</taxon>
        <taxon>Spirochaetia</taxon>
        <taxon>Brevinematales</taxon>
        <taxon>Thermospiraceae</taxon>
        <taxon>Thermospira</taxon>
    </lineage>
</organism>
<evidence type="ECO:0000256" key="10">
    <source>
        <dbReference type="ARBA" id="ARBA00022917"/>
    </source>
</evidence>
<evidence type="ECO:0000256" key="8">
    <source>
        <dbReference type="ARBA" id="ARBA00022840"/>
    </source>
</evidence>
<dbReference type="Gene3D" id="3.30.54.20">
    <property type="match status" value="1"/>
</dbReference>
<dbReference type="InterPro" id="IPR023033">
    <property type="entry name" value="Ala_tRNA_ligase_euk/bac"/>
</dbReference>
<dbReference type="AlphaFoldDB" id="A0AAX3BDY8"/>
<dbReference type="GO" id="GO:0005829">
    <property type="term" value="C:cytosol"/>
    <property type="evidence" value="ECO:0007669"/>
    <property type="project" value="TreeGrafter"/>
</dbReference>
<accession>A0AAX3BDY8</accession>
<dbReference type="GO" id="GO:0002161">
    <property type="term" value="F:aminoacyl-tRNA deacylase activity"/>
    <property type="evidence" value="ECO:0007669"/>
    <property type="project" value="TreeGrafter"/>
</dbReference>
<dbReference type="InterPro" id="IPR012947">
    <property type="entry name" value="tRNA_SAD"/>
</dbReference>
<comment type="catalytic activity">
    <reaction evidence="13 14">
        <text>tRNA(Ala) + L-alanine + ATP = L-alanyl-tRNA(Ala) + AMP + diphosphate</text>
        <dbReference type="Rhea" id="RHEA:12540"/>
        <dbReference type="Rhea" id="RHEA-COMP:9657"/>
        <dbReference type="Rhea" id="RHEA-COMP:9923"/>
        <dbReference type="ChEBI" id="CHEBI:30616"/>
        <dbReference type="ChEBI" id="CHEBI:33019"/>
        <dbReference type="ChEBI" id="CHEBI:57972"/>
        <dbReference type="ChEBI" id="CHEBI:78442"/>
        <dbReference type="ChEBI" id="CHEBI:78497"/>
        <dbReference type="ChEBI" id="CHEBI:456215"/>
        <dbReference type="EC" id="6.1.1.7"/>
    </reaction>
</comment>
<dbReference type="Gene3D" id="2.40.30.130">
    <property type="match status" value="1"/>
</dbReference>
<dbReference type="RefSeq" id="WP_271435514.1">
    <property type="nucleotide sequence ID" value="NZ_CP073355.1"/>
</dbReference>
<evidence type="ECO:0000256" key="12">
    <source>
        <dbReference type="ARBA" id="ARBA00024779"/>
    </source>
</evidence>
<evidence type="ECO:0000256" key="2">
    <source>
        <dbReference type="ARBA" id="ARBA00008226"/>
    </source>
</evidence>
<dbReference type="Pfam" id="PF07973">
    <property type="entry name" value="tRNA_SAD"/>
    <property type="match status" value="1"/>
</dbReference>
<evidence type="ECO:0000256" key="11">
    <source>
        <dbReference type="ARBA" id="ARBA00023146"/>
    </source>
</evidence>
<feature type="binding site" evidence="14">
    <location>
        <position position="565"/>
    </location>
    <ligand>
        <name>Zn(2+)</name>
        <dbReference type="ChEBI" id="CHEBI:29105"/>
    </ligand>
</feature>
<dbReference type="PROSITE" id="PS50860">
    <property type="entry name" value="AA_TRNA_LIGASE_II_ALA"/>
    <property type="match status" value="1"/>
</dbReference>
<dbReference type="GO" id="GO:0008270">
    <property type="term" value="F:zinc ion binding"/>
    <property type="evidence" value="ECO:0007669"/>
    <property type="project" value="UniProtKB-UniRule"/>
</dbReference>
<dbReference type="FunFam" id="3.30.54.20:FF:000001">
    <property type="entry name" value="Alanine--tRNA ligase"/>
    <property type="match status" value="1"/>
</dbReference>
<comment type="function">
    <text evidence="12 14">Catalyzes the attachment of alanine to tRNA(Ala) in a two-step reaction: alanine is first activated by ATP to form Ala-AMP and then transferred to the acceptor end of tRNA(Ala). Also edits incorrectly charged Ser-tRNA(Ala) and Gly-tRNA(Ala) via its editing domain.</text>
</comment>
<dbReference type="SMART" id="SM00863">
    <property type="entry name" value="tRNA_SAD"/>
    <property type="match status" value="1"/>
</dbReference>
<evidence type="ECO:0000256" key="7">
    <source>
        <dbReference type="ARBA" id="ARBA00022833"/>
    </source>
</evidence>
<evidence type="ECO:0000256" key="1">
    <source>
        <dbReference type="ARBA" id="ARBA00004496"/>
    </source>
</evidence>
<dbReference type="InterPro" id="IPR003156">
    <property type="entry name" value="DHHA1_dom"/>
</dbReference>
<dbReference type="SUPFAM" id="SSF55681">
    <property type="entry name" value="Class II aaRS and biotin synthetases"/>
    <property type="match status" value="1"/>
</dbReference>
<reference evidence="17" key="2">
    <citation type="submission" date="2022-06" db="EMBL/GenBank/DDBJ databases">
        <title>Thermospira aquatica gen. nov., sp. nov.</title>
        <authorList>
            <person name="Ben Ali Gam Z."/>
            <person name="Labat M."/>
        </authorList>
    </citation>
    <scope>NUCLEOTIDE SEQUENCE</scope>
    <source>
        <strain evidence="17">F1F22</strain>
    </source>
</reference>
<dbReference type="PANTHER" id="PTHR11777">
    <property type="entry name" value="ALANYL-TRNA SYNTHETASE"/>
    <property type="match status" value="1"/>
</dbReference>
<dbReference type="CDD" id="cd00673">
    <property type="entry name" value="AlaRS_core"/>
    <property type="match status" value="1"/>
</dbReference>
<dbReference type="SUPFAM" id="SSF50447">
    <property type="entry name" value="Translation proteins"/>
    <property type="match status" value="1"/>
</dbReference>
<keyword evidence="6 14" id="KW-0547">Nucleotide-binding</keyword>
<evidence type="ECO:0000313" key="18">
    <source>
        <dbReference type="Proteomes" id="UP001056539"/>
    </source>
</evidence>
<keyword evidence="3 14" id="KW-0820">tRNA-binding</keyword>
<dbReference type="InterPro" id="IPR018163">
    <property type="entry name" value="Thr/Ala-tRNA-synth_IIc_edit"/>
</dbReference>
<keyword evidence="9 14" id="KW-0694">RNA-binding</keyword>
<dbReference type="InterPro" id="IPR018162">
    <property type="entry name" value="Ala-tRNA-ligase_IIc_anticod-bd"/>
</dbReference>
<keyword evidence="5 14" id="KW-0479">Metal-binding</keyword>
<dbReference type="EC" id="6.1.1.7" evidence="14"/>
<dbReference type="InterPro" id="IPR009000">
    <property type="entry name" value="Transl_B-barrel_sf"/>
</dbReference>
<protein>
    <recommendedName>
        <fullName evidence="14">Alanine--tRNA ligase</fullName>
        <ecNumber evidence="14">6.1.1.7</ecNumber>
    </recommendedName>
    <alternativeName>
        <fullName evidence="14">Alanyl-tRNA synthetase</fullName>
        <shortName evidence="14">AlaRS</shortName>
    </alternativeName>
</protein>
<feature type="binding site" evidence="14">
    <location>
        <position position="561"/>
    </location>
    <ligand>
        <name>Zn(2+)</name>
        <dbReference type="ChEBI" id="CHEBI:29105"/>
    </ligand>
</feature>
<feature type="binding site" evidence="14">
    <location>
        <position position="667"/>
    </location>
    <ligand>
        <name>Zn(2+)</name>
        <dbReference type="ChEBI" id="CHEBI:29105"/>
    </ligand>
</feature>
<dbReference type="FunFam" id="3.10.310.40:FF:000001">
    <property type="entry name" value="Alanine--tRNA ligase"/>
    <property type="match status" value="1"/>
</dbReference>
<dbReference type="PANTHER" id="PTHR11777:SF9">
    <property type="entry name" value="ALANINE--TRNA LIGASE, CYTOPLASMIC"/>
    <property type="match status" value="1"/>
</dbReference>
<keyword evidence="4 14" id="KW-0436">Ligase</keyword>
<keyword evidence="8 14" id="KW-0067">ATP-binding</keyword>
<comment type="similarity">
    <text evidence="2 14">Belongs to the class-II aminoacyl-tRNA synthetase family.</text>
</comment>
<dbReference type="Gene3D" id="3.30.980.10">
    <property type="entry name" value="Threonyl-trna Synthetase, Chain A, domain 2"/>
    <property type="match status" value="1"/>
</dbReference>
<gene>
    <name evidence="14 17" type="primary">alaS</name>
    <name evidence="17" type="ORF">KDW03_00840</name>
</gene>
<dbReference type="Proteomes" id="UP001056539">
    <property type="component" value="Chromosome"/>
</dbReference>
<dbReference type="SUPFAM" id="SSF101353">
    <property type="entry name" value="Putative anticodon-binding domain of alanyl-tRNA synthetase (AlaRS)"/>
    <property type="match status" value="1"/>
</dbReference>
<dbReference type="Gene3D" id="3.10.310.40">
    <property type="match status" value="1"/>
</dbReference>
<dbReference type="SUPFAM" id="SSF55186">
    <property type="entry name" value="ThrRS/AlaRS common domain"/>
    <property type="match status" value="1"/>
</dbReference>
<dbReference type="GO" id="GO:0000049">
    <property type="term" value="F:tRNA binding"/>
    <property type="evidence" value="ECO:0007669"/>
    <property type="project" value="UniProtKB-KW"/>
</dbReference>
<dbReference type="HAMAP" id="MF_00036_B">
    <property type="entry name" value="Ala_tRNA_synth_B"/>
    <property type="match status" value="1"/>
</dbReference>
<keyword evidence="15" id="KW-0175">Coiled coil</keyword>
<evidence type="ECO:0000256" key="5">
    <source>
        <dbReference type="ARBA" id="ARBA00022723"/>
    </source>
</evidence>
<keyword evidence="11 14" id="KW-0030">Aminoacyl-tRNA synthetase</keyword>
<feature type="coiled-coil region" evidence="15">
    <location>
        <begin position="715"/>
        <end position="749"/>
    </location>
</feature>
<dbReference type="InterPro" id="IPR045864">
    <property type="entry name" value="aa-tRNA-synth_II/BPL/LPL"/>
</dbReference>
<comment type="domain">
    <text evidence="14">Consists of three domains; the N-terminal catalytic domain, the editing domain and the C-terminal C-Ala domain. The editing domain removes incorrectly charged amino acids, while the C-Ala domain, along with tRNA(Ala), serves as a bridge to cooperatively bring together the editing and aminoacylation centers thus stimulating deacylation of misacylated tRNAs.</text>
</comment>
<proteinExistence type="inferred from homology"/>
<dbReference type="GO" id="GO:0004813">
    <property type="term" value="F:alanine-tRNA ligase activity"/>
    <property type="evidence" value="ECO:0007669"/>
    <property type="project" value="UniProtKB-UniRule"/>
</dbReference>
<dbReference type="EMBL" id="CP073355">
    <property type="protein sequence ID" value="URA10383.1"/>
    <property type="molecule type" value="Genomic_DNA"/>
</dbReference>
<dbReference type="Gene3D" id="3.30.930.10">
    <property type="entry name" value="Bira Bifunctional Protein, Domain 2"/>
    <property type="match status" value="1"/>
</dbReference>
<dbReference type="InterPro" id="IPR002318">
    <property type="entry name" value="Ala-tRNA-lgiase_IIc"/>
</dbReference>
<keyword evidence="7 14" id="KW-0862">Zinc</keyword>
<evidence type="ECO:0000256" key="6">
    <source>
        <dbReference type="ARBA" id="ARBA00022741"/>
    </source>
</evidence>
<dbReference type="KEGG" id="taqu:KDW03_00840"/>
<keyword evidence="14" id="KW-0963">Cytoplasm</keyword>
<evidence type="ECO:0000256" key="13">
    <source>
        <dbReference type="ARBA" id="ARBA00048300"/>
    </source>
</evidence>
<dbReference type="FunFam" id="3.30.980.10:FF:000004">
    <property type="entry name" value="Alanine--tRNA ligase, cytoplasmic"/>
    <property type="match status" value="1"/>
</dbReference>
<feature type="binding site" evidence="14">
    <location>
        <position position="663"/>
    </location>
    <ligand>
        <name>Zn(2+)</name>
        <dbReference type="ChEBI" id="CHEBI:29105"/>
    </ligand>
</feature>
<comment type="cofactor">
    <cofactor evidence="14">
        <name>Zn(2+)</name>
        <dbReference type="ChEBI" id="CHEBI:29105"/>
    </cofactor>
    <text evidence="14">Binds 1 zinc ion per subunit.</text>
</comment>